<keyword evidence="1" id="KW-0732">Signal</keyword>
<evidence type="ECO:0000313" key="3">
    <source>
        <dbReference type="Proteomes" id="UP001467690"/>
    </source>
</evidence>
<dbReference type="RefSeq" id="WP_350400582.1">
    <property type="nucleotide sequence ID" value="NZ_JBELOE010000067.1"/>
</dbReference>
<dbReference type="Pfam" id="PF08238">
    <property type="entry name" value="Sel1"/>
    <property type="match status" value="3"/>
</dbReference>
<dbReference type="InterPro" id="IPR006597">
    <property type="entry name" value="Sel1-like"/>
</dbReference>
<dbReference type="PANTHER" id="PTHR11102:SF160">
    <property type="entry name" value="ERAD-ASSOCIATED E3 UBIQUITIN-PROTEIN LIGASE COMPONENT HRD3"/>
    <property type="match status" value="1"/>
</dbReference>
<dbReference type="EMBL" id="JBELOE010000067">
    <property type="protein sequence ID" value="MER2490780.1"/>
    <property type="molecule type" value="Genomic_DNA"/>
</dbReference>
<reference evidence="2 3" key="1">
    <citation type="submission" date="2024-06" db="EMBL/GenBank/DDBJ databases">
        <authorList>
            <person name="Chen R.Y."/>
        </authorList>
    </citation>
    <scope>NUCLEOTIDE SEQUENCE [LARGE SCALE GENOMIC DNA]</scope>
    <source>
        <strain evidence="2 3">D2</strain>
    </source>
</reference>
<evidence type="ECO:0008006" key="4">
    <source>
        <dbReference type="Google" id="ProtNLM"/>
    </source>
</evidence>
<organism evidence="2 3">
    <name type="scientific">Catenovulum sediminis</name>
    <dbReference type="NCBI Taxonomy" id="1740262"/>
    <lineage>
        <taxon>Bacteria</taxon>
        <taxon>Pseudomonadati</taxon>
        <taxon>Pseudomonadota</taxon>
        <taxon>Gammaproteobacteria</taxon>
        <taxon>Alteromonadales</taxon>
        <taxon>Alteromonadaceae</taxon>
        <taxon>Catenovulum</taxon>
    </lineage>
</organism>
<dbReference type="InterPro" id="IPR050767">
    <property type="entry name" value="Sel1_AlgK"/>
</dbReference>
<feature type="chain" id="PRO_5046435818" description="Sel1 repeat family protein" evidence="1">
    <location>
        <begin position="31"/>
        <end position="511"/>
    </location>
</feature>
<evidence type="ECO:0000313" key="2">
    <source>
        <dbReference type="EMBL" id="MER2490780.1"/>
    </source>
</evidence>
<name>A0ABV1RCY8_9ALTE</name>
<evidence type="ECO:0000256" key="1">
    <source>
        <dbReference type="SAM" id="SignalP"/>
    </source>
</evidence>
<gene>
    <name evidence="2" type="ORF">ABS311_02645</name>
</gene>
<dbReference type="SMART" id="SM00671">
    <property type="entry name" value="SEL1"/>
    <property type="match status" value="4"/>
</dbReference>
<dbReference type="InterPro" id="IPR011990">
    <property type="entry name" value="TPR-like_helical_dom_sf"/>
</dbReference>
<dbReference type="PANTHER" id="PTHR11102">
    <property type="entry name" value="SEL-1-LIKE PROTEIN"/>
    <property type="match status" value="1"/>
</dbReference>
<protein>
    <recommendedName>
        <fullName evidence="4">Sel1 repeat family protein</fullName>
    </recommendedName>
</protein>
<accession>A0ABV1RCY8</accession>
<dbReference type="SUPFAM" id="SSF81901">
    <property type="entry name" value="HCP-like"/>
    <property type="match status" value="2"/>
</dbReference>
<dbReference type="Gene3D" id="1.25.40.10">
    <property type="entry name" value="Tetratricopeptide repeat domain"/>
    <property type="match status" value="2"/>
</dbReference>
<feature type="signal peptide" evidence="1">
    <location>
        <begin position="1"/>
        <end position="30"/>
    </location>
</feature>
<dbReference type="Proteomes" id="UP001467690">
    <property type="component" value="Unassembled WGS sequence"/>
</dbReference>
<keyword evidence="3" id="KW-1185">Reference proteome</keyword>
<comment type="caution">
    <text evidence="2">The sequence shown here is derived from an EMBL/GenBank/DDBJ whole genome shotgun (WGS) entry which is preliminary data.</text>
</comment>
<sequence length="511" mass="58520">MNLKSFYQNNSRIKLAILSVALILSGQNQASIFAADEFFKNKDYNNAKSEYLKSAELGSPKAYYQLGTLYLKGLTGPASYLDALVWFSLAAEYQFNDAEQVVTQLLALLPEAQQSDIQNVLATFKEKYGKQIVEQKYFPEFKYENIAHTISFGDAEGPDATLVTHDEIFTPIHEEISFEYTTEELGGFEDDFGVQSNDWQSENTNPQPDFFNRPYLLIADYDLAPDGTARNVEPVQTIGYTRRAMESLRQMETALPEFNGQPVYFVNRINMGMASYSKFEMADKNQALYDRIRRMARKLKKSNELEDRYQYAMALKNFSWLPQAQNEAEHLLKRVAEDGHPIAQYEYGLLLYREQSDIKQGINWIASASKFGLTKAEYRLGHILQLSPWVVNDEAKALYWYLSAAEKNYKPALLKAAELKLVAKDKTLIDLAGATQLLERVGPKKEEEPEYHYLLSLTKLSGPNRNLKVAFQSMRKAIDLAESYNWDVSAWQSQLDEWTRGTVRITNESVY</sequence>
<proteinExistence type="predicted"/>